<accession>A0A4P9ZT16</accession>
<gene>
    <name evidence="2" type="ORF">BJ085DRAFT_35749</name>
</gene>
<protein>
    <submittedName>
        <fullName evidence="2">Uncharacterized protein</fullName>
    </submittedName>
</protein>
<feature type="transmembrane region" description="Helical" evidence="1">
    <location>
        <begin position="46"/>
        <end position="66"/>
    </location>
</feature>
<dbReference type="EMBL" id="ML002624">
    <property type="protein sequence ID" value="RKP36607.1"/>
    <property type="molecule type" value="Genomic_DNA"/>
</dbReference>
<feature type="transmembrane region" description="Helical" evidence="1">
    <location>
        <begin position="152"/>
        <end position="174"/>
    </location>
</feature>
<keyword evidence="1" id="KW-1133">Transmembrane helix</keyword>
<dbReference type="Proteomes" id="UP000268162">
    <property type="component" value="Unassembled WGS sequence"/>
</dbReference>
<feature type="transmembrane region" description="Helical" evidence="1">
    <location>
        <begin position="194"/>
        <end position="212"/>
    </location>
</feature>
<feature type="transmembrane region" description="Helical" evidence="1">
    <location>
        <begin position="109"/>
        <end position="128"/>
    </location>
</feature>
<sequence>MEVMKIPALAIRSLQMFRFAGAFIILLLGHCTYLSAVTLKRNRQILPVICFIMNLMLFWLIFFTLFRDYIDYPCKVYLGLFLASYSVSVFFSGIILIIKAYYASGKSRILLYCLIIAHLVAMGSNFYASVEMTTVYNPFSTLCTNTIEVKSFILSVATEILFNIIVTVTFLAYIFRASRQFNSSMYGILFRDGMVAWIGTAFSRGILAFSLFDVINDLSVIFIFISVILSCLILTWQLRRTVTSKV</sequence>
<keyword evidence="1" id="KW-0472">Membrane</keyword>
<feature type="transmembrane region" description="Helical" evidence="1">
    <location>
        <begin position="20"/>
        <end position="39"/>
    </location>
</feature>
<feature type="transmembrane region" description="Helical" evidence="1">
    <location>
        <begin position="78"/>
        <end position="102"/>
    </location>
</feature>
<keyword evidence="3" id="KW-1185">Reference proteome</keyword>
<proteinExistence type="predicted"/>
<evidence type="ECO:0000313" key="3">
    <source>
        <dbReference type="Proteomes" id="UP000268162"/>
    </source>
</evidence>
<organism evidence="2 3">
    <name type="scientific">Dimargaris cristalligena</name>
    <dbReference type="NCBI Taxonomy" id="215637"/>
    <lineage>
        <taxon>Eukaryota</taxon>
        <taxon>Fungi</taxon>
        <taxon>Fungi incertae sedis</taxon>
        <taxon>Zoopagomycota</taxon>
        <taxon>Kickxellomycotina</taxon>
        <taxon>Dimargaritomycetes</taxon>
        <taxon>Dimargaritales</taxon>
        <taxon>Dimargaritaceae</taxon>
        <taxon>Dimargaris</taxon>
    </lineage>
</organism>
<evidence type="ECO:0000256" key="1">
    <source>
        <dbReference type="SAM" id="Phobius"/>
    </source>
</evidence>
<feature type="transmembrane region" description="Helical" evidence="1">
    <location>
        <begin position="218"/>
        <end position="238"/>
    </location>
</feature>
<keyword evidence="1" id="KW-0812">Transmembrane</keyword>
<reference evidence="3" key="1">
    <citation type="journal article" date="2018" name="Nat. Microbiol.">
        <title>Leveraging single-cell genomics to expand the fungal tree of life.</title>
        <authorList>
            <person name="Ahrendt S.R."/>
            <person name="Quandt C.A."/>
            <person name="Ciobanu D."/>
            <person name="Clum A."/>
            <person name="Salamov A."/>
            <person name="Andreopoulos B."/>
            <person name="Cheng J.F."/>
            <person name="Woyke T."/>
            <person name="Pelin A."/>
            <person name="Henrissat B."/>
            <person name="Reynolds N.K."/>
            <person name="Benny G.L."/>
            <person name="Smith M.E."/>
            <person name="James T.Y."/>
            <person name="Grigoriev I.V."/>
        </authorList>
    </citation>
    <scope>NUCLEOTIDE SEQUENCE [LARGE SCALE GENOMIC DNA]</scope>
    <source>
        <strain evidence="3">RSA 468</strain>
    </source>
</reference>
<name>A0A4P9ZT16_9FUNG</name>
<dbReference type="AlphaFoldDB" id="A0A4P9ZT16"/>
<evidence type="ECO:0000313" key="2">
    <source>
        <dbReference type="EMBL" id="RKP36607.1"/>
    </source>
</evidence>